<protein>
    <recommendedName>
        <fullName evidence="3">Sulfur carrier protein FdhD</fullName>
    </recommendedName>
</protein>
<comment type="caution">
    <text evidence="5">The sequence shown here is derived from an EMBL/GenBank/DDBJ whole genome shotgun (WGS) entry which is preliminary data.</text>
</comment>
<keyword evidence="6" id="KW-1185">Reference proteome</keyword>
<evidence type="ECO:0000256" key="2">
    <source>
        <dbReference type="ARBA" id="ARBA00023150"/>
    </source>
</evidence>
<sequence length="288" mass="30404">MQREGDDVAIDEDIAPPLPTASDHDVTADVAFERIDATGESRPIIRTLAHETPIAIEVNGFGYAVLMATPADLHDLACGFVLSERLIDGIDDILDIDTHATPDGILARLTLAPRVADRALDRVRHRVSDSSCGLCGIENLEQALRPLPKIVTKSRAGNAEVFLALAALSDHQPLNRITGAVHAAAACAADGAIRLAREDVGRHNAFDKLIGAILRSGMAWDGGFALLSSRCSFELVEKAVLAGCPMLATISAPTHLAVQRAAAAGLALRVLARADALLATDQHEESSP</sequence>
<accession>A0A841L1Y3</accession>
<keyword evidence="2 3" id="KW-0501">Molybdenum cofactor biosynthesis</keyword>
<evidence type="ECO:0000313" key="5">
    <source>
        <dbReference type="EMBL" id="MBB6226326.1"/>
    </source>
</evidence>
<reference evidence="5 6" key="1">
    <citation type="submission" date="2020-08" db="EMBL/GenBank/DDBJ databases">
        <title>Genomic Encyclopedia of Type Strains, Phase IV (KMG-IV): sequencing the most valuable type-strain genomes for metagenomic binning, comparative biology and taxonomic classification.</title>
        <authorList>
            <person name="Goeker M."/>
        </authorList>
    </citation>
    <scope>NUCLEOTIDE SEQUENCE [LARGE SCALE GENOMIC DNA]</scope>
    <source>
        <strain evidence="5 6">DSM 102189</strain>
    </source>
</reference>
<dbReference type="GO" id="GO:0097163">
    <property type="term" value="F:sulfur carrier activity"/>
    <property type="evidence" value="ECO:0007669"/>
    <property type="project" value="UniProtKB-UniRule"/>
</dbReference>
<feature type="active site" description="Cysteine persulfide intermediate" evidence="3">
    <location>
        <position position="132"/>
    </location>
</feature>
<dbReference type="Proteomes" id="UP000538147">
    <property type="component" value="Unassembled WGS sequence"/>
</dbReference>
<dbReference type="Pfam" id="PF02634">
    <property type="entry name" value="FdhD-NarQ"/>
    <property type="match status" value="1"/>
</dbReference>
<dbReference type="PIRSF" id="PIRSF015626">
    <property type="entry name" value="FdhD"/>
    <property type="match status" value="1"/>
</dbReference>
<dbReference type="HAMAP" id="MF_00187">
    <property type="entry name" value="FdhD"/>
    <property type="match status" value="1"/>
</dbReference>
<comment type="subcellular location">
    <subcellularLocation>
        <location evidence="3">Cytoplasm</location>
    </subcellularLocation>
</comment>
<name>A0A841L1Y3_9SPHN</name>
<evidence type="ECO:0000256" key="1">
    <source>
        <dbReference type="ARBA" id="ARBA00022490"/>
    </source>
</evidence>
<dbReference type="InterPro" id="IPR016193">
    <property type="entry name" value="Cytidine_deaminase-like"/>
</dbReference>
<dbReference type="PANTHER" id="PTHR30592:SF1">
    <property type="entry name" value="SULFUR CARRIER PROTEIN FDHD"/>
    <property type="match status" value="1"/>
</dbReference>
<organism evidence="5 6">
    <name type="scientific">Polymorphobacter multimanifer</name>
    <dbReference type="NCBI Taxonomy" id="1070431"/>
    <lineage>
        <taxon>Bacteria</taxon>
        <taxon>Pseudomonadati</taxon>
        <taxon>Pseudomonadota</taxon>
        <taxon>Alphaproteobacteria</taxon>
        <taxon>Sphingomonadales</taxon>
        <taxon>Sphingosinicellaceae</taxon>
        <taxon>Polymorphobacter</taxon>
    </lineage>
</organism>
<evidence type="ECO:0000256" key="3">
    <source>
        <dbReference type="HAMAP-Rule" id="MF_00187"/>
    </source>
</evidence>
<dbReference type="GO" id="GO:0006777">
    <property type="term" value="P:Mo-molybdopterin cofactor biosynthetic process"/>
    <property type="evidence" value="ECO:0007669"/>
    <property type="project" value="UniProtKB-UniRule"/>
</dbReference>
<dbReference type="GO" id="GO:0016783">
    <property type="term" value="F:sulfurtransferase activity"/>
    <property type="evidence" value="ECO:0007669"/>
    <property type="project" value="InterPro"/>
</dbReference>
<keyword evidence="1 3" id="KW-0963">Cytoplasm</keyword>
<evidence type="ECO:0000256" key="4">
    <source>
        <dbReference type="SAM" id="MobiDB-lite"/>
    </source>
</evidence>
<dbReference type="PANTHER" id="PTHR30592">
    <property type="entry name" value="FORMATE DEHYDROGENASE"/>
    <property type="match status" value="1"/>
</dbReference>
<dbReference type="Gene3D" id="3.10.20.10">
    <property type="match status" value="1"/>
</dbReference>
<evidence type="ECO:0000313" key="6">
    <source>
        <dbReference type="Proteomes" id="UP000538147"/>
    </source>
</evidence>
<dbReference type="AlphaFoldDB" id="A0A841L1Y3"/>
<proteinExistence type="inferred from homology"/>
<feature type="region of interest" description="Disordered" evidence="4">
    <location>
        <begin position="1"/>
        <end position="23"/>
    </location>
</feature>
<dbReference type="NCBIfam" id="TIGR00129">
    <property type="entry name" value="fdhD_narQ"/>
    <property type="match status" value="1"/>
</dbReference>
<dbReference type="SUPFAM" id="SSF53927">
    <property type="entry name" value="Cytidine deaminase-like"/>
    <property type="match status" value="1"/>
</dbReference>
<dbReference type="Gene3D" id="3.40.140.10">
    <property type="entry name" value="Cytidine Deaminase, domain 2"/>
    <property type="match status" value="1"/>
</dbReference>
<dbReference type="InterPro" id="IPR003786">
    <property type="entry name" value="FdhD"/>
</dbReference>
<gene>
    <name evidence="3" type="primary">fdhD</name>
    <name evidence="5" type="ORF">FHS79_000480</name>
</gene>
<dbReference type="EMBL" id="JACIIV010000003">
    <property type="protein sequence ID" value="MBB6226326.1"/>
    <property type="molecule type" value="Genomic_DNA"/>
</dbReference>
<comment type="similarity">
    <text evidence="3">Belongs to the FdhD family.</text>
</comment>
<dbReference type="GO" id="GO:0005737">
    <property type="term" value="C:cytoplasm"/>
    <property type="evidence" value="ECO:0007669"/>
    <property type="project" value="UniProtKB-SubCell"/>
</dbReference>
<dbReference type="RefSeq" id="WP_184194816.1">
    <property type="nucleotide sequence ID" value="NZ_BMOX01000041.1"/>
</dbReference>
<comment type="caution">
    <text evidence="3">Lacks conserved residue(s) required for the propagation of feature annotation.</text>
</comment>
<comment type="function">
    <text evidence="3">Required for formate dehydrogenase (FDH) activity. Acts as a sulfur carrier protein that transfers sulfur from IscS to the molybdenum cofactor prior to its insertion into FDH.</text>
</comment>